<evidence type="ECO:0000256" key="9">
    <source>
        <dbReference type="ARBA" id="ARBA00023180"/>
    </source>
</evidence>
<dbReference type="InterPro" id="IPR013783">
    <property type="entry name" value="Ig-like_fold"/>
</dbReference>
<sequence length="911" mass="101481">MEVKKHTCETLFSWIYRISMLLFTVSSSEPKITGCELLEHENLTCYWTAHSSGNTSYMMRVNTTNCVQHISTASCNTTYTQCFVKIGSVSHCFCVDVLVFTSSISTRYPPYCFNGINEVKLYPPQITTLATLPGNASCLKLEWKEPRSEYVPSEKKHRVLQIEYHTPQQANFPKVNTVLHDWQMDLCGLYPGTKHFVRVRAQDLRAANHWSSWSGFAEATTAEAAPVATPELWRHIQPGDRSRQRRITLLWKPLLWPHTNGMIVRYAAACWNEPDSSYWDCGHLESYSTFCVLSVSTHACNCNLTAFNSAGKSPSAHIYIPGDRDAELQPPESISVNSLDDFQLKVEWTATVRQSDSSFVVEWFPIPNNTVAGLHWKILNSTEKSFIITEGVYPKIPYNVSVRILQKNTAGAARFAIAFTRQGAPSAGPKLDVLQTSSNDVTLNWKPVALEKLCGFIQNYTVIYKYNGKIKAQVLSGDVEQFSMKGLSPGQYSMCVKAHTLAGSAESLWVNVTVGSFHVPVMAIVLCAIGSLLALVILLSQAERIQQCLCPIVPNPSKSSLSTWHPLCPHQHKLPIVDFKPSSSLFEPLCIGGGITAQPSLHHHEDQKFKAFSVQTSKQVHKQVLRVTEQTLSEPKVEELTSGLTTDLSYQNAVVETLQYCHQLSSSCPEVPDLGTPPTDSVLNNSNIVPSLEFTYERLASCSETYVSSDGRGLSKSCLRANTPDPDNLFNRTSAVSKLKAYCYTHVSTSYLPDADPYIDFRTVAENSNNLIQKSSLFSTQESSCYSHVSASYLPVPEPSLSYTDFVTMNKADFLNQSSHIPQKRTHGYIHVSTSYLPLSLTHSEANVTDSIHENHSGLKSCIYNHVQISYQKSCPDFEIEDVYRSLSPEECSHSLQFSIQKQQGGNGVTA</sequence>
<keyword evidence="5" id="KW-0677">Repeat</keyword>
<dbReference type="InterPro" id="IPR003961">
    <property type="entry name" value="FN3_dom"/>
</dbReference>
<dbReference type="AlphaFoldDB" id="A0A8T0AL97"/>
<keyword evidence="12" id="KW-1185">Reference proteome</keyword>
<evidence type="ECO:0000256" key="2">
    <source>
        <dbReference type="ARBA" id="ARBA00008921"/>
    </source>
</evidence>
<accession>A0A8T0AL97</accession>
<dbReference type="PANTHER" id="PTHR48423:SF1">
    <property type="entry name" value="INTERLEUKIN-27 RECEPTOR SUBUNIT ALPHA"/>
    <property type="match status" value="1"/>
</dbReference>
<evidence type="ECO:0000256" key="4">
    <source>
        <dbReference type="ARBA" id="ARBA00022729"/>
    </source>
</evidence>
<evidence type="ECO:0000256" key="5">
    <source>
        <dbReference type="ARBA" id="ARBA00022737"/>
    </source>
</evidence>
<dbReference type="SUPFAM" id="SSF49265">
    <property type="entry name" value="Fibronectin type III"/>
    <property type="match status" value="2"/>
</dbReference>
<evidence type="ECO:0000256" key="8">
    <source>
        <dbReference type="ARBA" id="ARBA00023170"/>
    </source>
</evidence>
<protein>
    <recommendedName>
        <fullName evidence="10">Fibronectin type-III domain-containing protein</fullName>
    </recommendedName>
</protein>
<dbReference type="Gene3D" id="2.60.40.10">
    <property type="entry name" value="Immunoglobulins"/>
    <property type="match status" value="4"/>
</dbReference>
<feature type="domain" description="Fibronectin type-III" evidence="10">
    <location>
        <begin position="123"/>
        <end position="224"/>
    </location>
</feature>
<dbReference type="GO" id="GO:0005886">
    <property type="term" value="C:plasma membrane"/>
    <property type="evidence" value="ECO:0007669"/>
    <property type="project" value="UniProtKB-ARBA"/>
</dbReference>
<dbReference type="InterPro" id="IPR036116">
    <property type="entry name" value="FN3_sf"/>
</dbReference>
<dbReference type="CDD" id="cd00063">
    <property type="entry name" value="FN3"/>
    <property type="match status" value="1"/>
</dbReference>
<feature type="domain" description="Fibronectin type-III" evidence="10">
    <location>
        <begin position="425"/>
        <end position="517"/>
    </location>
</feature>
<evidence type="ECO:0000259" key="10">
    <source>
        <dbReference type="PROSITE" id="PS50853"/>
    </source>
</evidence>
<evidence type="ECO:0000256" key="1">
    <source>
        <dbReference type="ARBA" id="ARBA00004479"/>
    </source>
</evidence>
<evidence type="ECO:0000313" key="11">
    <source>
        <dbReference type="EMBL" id="KAF7692509.1"/>
    </source>
</evidence>
<dbReference type="SMART" id="SM00060">
    <property type="entry name" value="FN3"/>
    <property type="match status" value="3"/>
</dbReference>
<dbReference type="PROSITE" id="PS50853">
    <property type="entry name" value="FN3"/>
    <property type="match status" value="2"/>
</dbReference>
<keyword evidence="3" id="KW-0812">Transmembrane</keyword>
<name>A0A8T0AL97_SILME</name>
<evidence type="ECO:0000313" key="12">
    <source>
        <dbReference type="Proteomes" id="UP000606274"/>
    </source>
</evidence>
<keyword evidence="7" id="KW-0472">Membrane</keyword>
<dbReference type="OrthoDB" id="9884260at2759"/>
<evidence type="ECO:0000256" key="3">
    <source>
        <dbReference type="ARBA" id="ARBA00022692"/>
    </source>
</evidence>
<dbReference type="PANTHER" id="PTHR48423">
    <property type="entry name" value="INTERLEUKIN-27 RECEPTOR SUBUNIT ALPHA"/>
    <property type="match status" value="1"/>
</dbReference>
<keyword evidence="6" id="KW-1133">Transmembrane helix</keyword>
<evidence type="ECO:0000256" key="7">
    <source>
        <dbReference type="ARBA" id="ARBA00023136"/>
    </source>
</evidence>
<keyword evidence="9" id="KW-0325">Glycoprotein</keyword>
<keyword evidence="8" id="KW-0675">Receptor</keyword>
<gene>
    <name evidence="11" type="ORF">HF521_010119</name>
</gene>
<dbReference type="Proteomes" id="UP000606274">
    <property type="component" value="Unassembled WGS sequence"/>
</dbReference>
<evidence type="ECO:0000256" key="6">
    <source>
        <dbReference type="ARBA" id="ARBA00022989"/>
    </source>
</evidence>
<comment type="caution">
    <text evidence="11">The sequence shown here is derived from an EMBL/GenBank/DDBJ whole genome shotgun (WGS) entry which is preliminary data.</text>
</comment>
<proteinExistence type="inferred from homology"/>
<organism evidence="11 12">
    <name type="scientific">Silurus meridionalis</name>
    <name type="common">Southern catfish</name>
    <name type="synonym">Silurus soldatovi meridionalis</name>
    <dbReference type="NCBI Taxonomy" id="175797"/>
    <lineage>
        <taxon>Eukaryota</taxon>
        <taxon>Metazoa</taxon>
        <taxon>Chordata</taxon>
        <taxon>Craniata</taxon>
        <taxon>Vertebrata</taxon>
        <taxon>Euteleostomi</taxon>
        <taxon>Actinopterygii</taxon>
        <taxon>Neopterygii</taxon>
        <taxon>Teleostei</taxon>
        <taxon>Ostariophysi</taxon>
        <taxon>Siluriformes</taxon>
        <taxon>Siluridae</taxon>
        <taxon>Silurus</taxon>
    </lineage>
</organism>
<comment type="subcellular location">
    <subcellularLocation>
        <location evidence="1">Membrane</location>
        <topology evidence="1">Single-pass type I membrane protein</topology>
    </subcellularLocation>
</comment>
<reference evidence="11" key="1">
    <citation type="submission" date="2020-08" db="EMBL/GenBank/DDBJ databases">
        <title>Chromosome-level assembly of Southern catfish (Silurus meridionalis) provides insights into visual adaptation to the nocturnal and benthic lifestyles.</title>
        <authorList>
            <person name="Zhang Y."/>
            <person name="Wang D."/>
            <person name="Peng Z."/>
        </authorList>
    </citation>
    <scope>NUCLEOTIDE SEQUENCE</scope>
    <source>
        <strain evidence="11">SWU-2019-XX</strain>
        <tissue evidence="11">Muscle</tissue>
    </source>
</reference>
<dbReference type="InterPro" id="IPR052672">
    <property type="entry name" value="Type1_Cytokine_Rcpt_Type2"/>
</dbReference>
<keyword evidence="4" id="KW-0732">Signal</keyword>
<comment type="similarity">
    <text evidence="2">Belongs to the type I cytokine receptor family. Type 2 subfamily.</text>
</comment>
<dbReference type="EMBL" id="JABFDY010000020">
    <property type="protein sequence ID" value="KAF7692509.1"/>
    <property type="molecule type" value="Genomic_DNA"/>
</dbReference>